<dbReference type="OrthoDB" id="1235794at2"/>
<dbReference type="GO" id="GO:0016491">
    <property type="term" value="F:oxidoreductase activity"/>
    <property type="evidence" value="ECO:0007669"/>
    <property type="project" value="UniProtKB-KW"/>
</dbReference>
<comment type="similarity">
    <text evidence="1 3">Belongs to the short-chain dehydrogenases/reductases (SDR) family.</text>
</comment>
<gene>
    <name evidence="4" type="ORF">DB895_05480</name>
</gene>
<dbReference type="PROSITE" id="PS00061">
    <property type="entry name" value="ADH_SHORT"/>
    <property type="match status" value="1"/>
</dbReference>
<dbReference type="EMBL" id="QCZI01000005">
    <property type="protein sequence ID" value="PWA05873.1"/>
    <property type="molecule type" value="Genomic_DNA"/>
</dbReference>
<dbReference type="RefSeq" id="WP_116724358.1">
    <property type="nucleotide sequence ID" value="NZ_QCZI01000005.1"/>
</dbReference>
<dbReference type="InterPro" id="IPR051911">
    <property type="entry name" value="SDR_oxidoreductase"/>
</dbReference>
<evidence type="ECO:0000313" key="5">
    <source>
        <dbReference type="Proteomes" id="UP000245449"/>
    </source>
</evidence>
<keyword evidence="2" id="KW-0560">Oxidoreductase</keyword>
<dbReference type="PANTHER" id="PTHR43976:SF16">
    <property type="entry name" value="SHORT-CHAIN DEHYDROGENASE_REDUCTASE FAMILY PROTEIN"/>
    <property type="match status" value="1"/>
</dbReference>
<sequence length="306" mass="34092">MSKTIFITGTNSGFGKAMVELFASNGWNVAATVRNKSQHPDLFKELANVKLYDLEVTNYQQVEDVAKTVISDFKKIDAVVNNAGYCLMGPTETTTMEQIEDQYKTNVFGLMAVTKAFIPHFRENKNGIFINFASASAKFNYPFIATYGSSKWAVRGISESLGIELSPFGIEVKTIYPGAHATKIFTKLDQGTSADNPIYTKNYKEYYTNFLLGFTAVQNVTSPNSIAQEVYKAVTNPKGGKLHIVSGRDAKFLDFLKKMLSQRAFQKQQANAILKPMSASSARFFQWIFGSNVEKLHTDVPQNLTK</sequence>
<name>A0A2U1JLW7_9FLAO</name>
<dbReference type="InterPro" id="IPR036291">
    <property type="entry name" value="NAD(P)-bd_dom_sf"/>
</dbReference>
<evidence type="ECO:0000256" key="3">
    <source>
        <dbReference type="RuleBase" id="RU000363"/>
    </source>
</evidence>
<keyword evidence="5" id="KW-1185">Reference proteome</keyword>
<dbReference type="PRINTS" id="PR00081">
    <property type="entry name" value="GDHRDH"/>
</dbReference>
<dbReference type="SUPFAM" id="SSF51735">
    <property type="entry name" value="NAD(P)-binding Rossmann-fold domains"/>
    <property type="match status" value="1"/>
</dbReference>
<dbReference type="InterPro" id="IPR020904">
    <property type="entry name" value="Sc_DH/Rdtase_CS"/>
</dbReference>
<evidence type="ECO:0000256" key="1">
    <source>
        <dbReference type="ARBA" id="ARBA00006484"/>
    </source>
</evidence>
<dbReference type="AlphaFoldDB" id="A0A2U1JLW7"/>
<evidence type="ECO:0000313" key="4">
    <source>
        <dbReference type="EMBL" id="PWA05873.1"/>
    </source>
</evidence>
<dbReference type="PRINTS" id="PR00080">
    <property type="entry name" value="SDRFAMILY"/>
</dbReference>
<evidence type="ECO:0000256" key="2">
    <source>
        <dbReference type="ARBA" id="ARBA00023002"/>
    </source>
</evidence>
<dbReference type="InterPro" id="IPR002347">
    <property type="entry name" value="SDR_fam"/>
</dbReference>
<comment type="caution">
    <text evidence="4">The sequence shown here is derived from an EMBL/GenBank/DDBJ whole genome shotgun (WGS) entry which is preliminary data.</text>
</comment>
<dbReference type="Gene3D" id="3.40.50.720">
    <property type="entry name" value="NAD(P)-binding Rossmann-like Domain"/>
    <property type="match status" value="1"/>
</dbReference>
<organism evidence="4 5">
    <name type="scientific">Flavobacterium psychrotolerans</name>
    <dbReference type="NCBI Taxonomy" id="2169410"/>
    <lineage>
        <taxon>Bacteria</taxon>
        <taxon>Pseudomonadati</taxon>
        <taxon>Bacteroidota</taxon>
        <taxon>Flavobacteriia</taxon>
        <taxon>Flavobacteriales</taxon>
        <taxon>Flavobacteriaceae</taxon>
        <taxon>Flavobacterium</taxon>
    </lineage>
</organism>
<dbReference type="CDD" id="cd05374">
    <property type="entry name" value="17beta-HSD-like_SDR_c"/>
    <property type="match status" value="1"/>
</dbReference>
<protein>
    <submittedName>
        <fullName evidence="4">Short-chain dehydrogenase/reductase</fullName>
    </submittedName>
</protein>
<dbReference type="PANTHER" id="PTHR43976">
    <property type="entry name" value="SHORT CHAIN DEHYDROGENASE"/>
    <property type="match status" value="1"/>
</dbReference>
<dbReference type="Pfam" id="PF00106">
    <property type="entry name" value="adh_short"/>
    <property type="match status" value="1"/>
</dbReference>
<accession>A0A2U1JLW7</accession>
<dbReference type="Proteomes" id="UP000245449">
    <property type="component" value="Unassembled WGS sequence"/>
</dbReference>
<reference evidence="4 5" key="1">
    <citation type="submission" date="2018-04" db="EMBL/GenBank/DDBJ databases">
        <title>Flavobacterium sp. nov., isolated from glacier ice.</title>
        <authorList>
            <person name="Liu Q."/>
            <person name="Xin Y.-H."/>
        </authorList>
    </citation>
    <scope>NUCLEOTIDE SEQUENCE [LARGE SCALE GENOMIC DNA]</scope>
    <source>
        <strain evidence="4 5">RB1R5</strain>
    </source>
</reference>
<proteinExistence type="inferred from homology"/>